<keyword evidence="3" id="KW-1185">Reference proteome</keyword>
<feature type="compositionally biased region" description="Basic and acidic residues" evidence="1">
    <location>
        <begin position="43"/>
        <end position="61"/>
    </location>
</feature>
<evidence type="ECO:0000313" key="2">
    <source>
        <dbReference type="EMBL" id="KAL0202236.1"/>
    </source>
</evidence>
<feature type="compositionally biased region" description="Low complexity" evidence="1">
    <location>
        <begin position="122"/>
        <end position="140"/>
    </location>
</feature>
<evidence type="ECO:0000313" key="3">
    <source>
        <dbReference type="Proteomes" id="UP001529510"/>
    </source>
</evidence>
<accession>A0ABD0RV73</accession>
<feature type="region of interest" description="Disordered" evidence="1">
    <location>
        <begin position="27"/>
        <end position="152"/>
    </location>
</feature>
<gene>
    <name evidence="2" type="ORF">M9458_000254</name>
</gene>
<organism evidence="2 3">
    <name type="scientific">Cirrhinus mrigala</name>
    <name type="common">Mrigala</name>
    <dbReference type="NCBI Taxonomy" id="683832"/>
    <lineage>
        <taxon>Eukaryota</taxon>
        <taxon>Metazoa</taxon>
        <taxon>Chordata</taxon>
        <taxon>Craniata</taxon>
        <taxon>Vertebrata</taxon>
        <taxon>Euteleostomi</taxon>
        <taxon>Actinopterygii</taxon>
        <taxon>Neopterygii</taxon>
        <taxon>Teleostei</taxon>
        <taxon>Ostariophysi</taxon>
        <taxon>Cypriniformes</taxon>
        <taxon>Cyprinidae</taxon>
        <taxon>Labeoninae</taxon>
        <taxon>Labeonini</taxon>
        <taxon>Cirrhinus</taxon>
    </lineage>
</organism>
<dbReference type="EMBL" id="JAMKFB020000001">
    <property type="protein sequence ID" value="KAL0202236.1"/>
    <property type="molecule type" value="Genomic_DNA"/>
</dbReference>
<protein>
    <submittedName>
        <fullName evidence="2">Uncharacterized protein</fullName>
    </submittedName>
</protein>
<name>A0ABD0RV73_CIRMR</name>
<feature type="non-terminal residue" evidence="2">
    <location>
        <position position="1"/>
    </location>
</feature>
<sequence>GFMEDEGRQRTTKYISKLFVEQSQLNQQFTKERQRSQHLRVTHLTEPETHRRPEPKPKPEPEPPAGATEQEVKETQQKTHIPLQLKQSKLSFSKQATPLKKKPSARAGGAKASQKGKVGQNAETADPAPSTSASQSQQPENTQPVIVEVLAE</sequence>
<feature type="compositionally biased region" description="Polar residues" evidence="1">
    <location>
        <begin position="85"/>
        <end position="96"/>
    </location>
</feature>
<comment type="caution">
    <text evidence="2">The sequence shown here is derived from an EMBL/GenBank/DDBJ whole genome shotgun (WGS) entry which is preliminary data.</text>
</comment>
<dbReference type="Proteomes" id="UP001529510">
    <property type="component" value="Unassembled WGS sequence"/>
</dbReference>
<proteinExistence type="predicted"/>
<feature type="non-terminal residue" evidence="2">
    <location>
        <position position="152"/>
    </location>
</feature>
<evidence type="ECO:0000256" key="1">
    <source>
        <dbReference type="SAM" id="MobiDB-lite"/>
    </source>
</evidence>
<reference evidence="2 3" key="1">
    <citation type="submission" date="2024-05" db="EMBL/GenBank/DDBJ databases">
        <title>Genome sequencing and assembly of Indian major carp, Cirrhinus mrigala (Hamilton, 1822).</title>
        <authorList>
            <person name="Mohindra V."/>
            <person name="Chowdhury L.M."/>
            <person name="Lal K."/>
            <person name="Jena J.K."/>
        </authorList>
    </citation>
    <scope>NUCLEOTIDE SEQUENCE [LARGE SCALE GENOMIC DNA]</scope>
    <source>
        <strain evidence="2">CM1030</strain>
        <tissue evidence="2">Blood</tissue>
    </source>
</reference>
<dbReference type="AlphaFoldDB" id="A0ABD0RV73"/>